<dbReference type="Gene3D" id="3.30.420.40">
    <property type="match status" value="1"/>
</dbReference>
<organism evidence="2 3">
    <name type="scientific">Fusarium solani</name>
    <name type="common">Filamentous fungus</name>
    <dbReference type="NCBI Taxonomy" id="169388"/>
    <lineage>
        <taxon>Eukaryota</taxon>
        <taxon>Fungi</taxon>
        <taxon>Dikarya</taxon>
        <taxon>Ascomycota</taxon>
        <taxon>Pezizomycotina</taxon>
        <taxon>Sordariomycetes</taxon>
        <taxon>Hypocreomycetidae</taxon>
        <taxon>Hypocreales</taxon>
        <taxon>Nectriaceae</taxon>
        <taxon>Fusarium</taxon>
        <taxon>Fusarium solani species complex</taxon>
    </lineage>
</organism>
<dbReference type="EMBL" id="JAGTJS010000003">
    <property type="protein sequence ID" value="KAH7272442.1"/>
    <property type="molecule type" value="Genomic_DNA"/>
</dbReference>
<sequence>MASTGDEAPILIIGMDFGTTYSGVAYSRRKNTPKLITNWVNLRNFNQDKEKVPSAVLYNQMTAGEFSWGYAVPIGEDVLRWFKLLLVDENDLPFKIRTSPHVATARALIRQLKKTPVEVIGDYLGALWKHSRENIMRAVGQRVFKIARLHFVVTLPAIWPHYARTRMEEALVRAGIREPRPAGETIVDFISEPEAAALACLEGSSDEIDLKPGQHLIVCDAGGGTADIITYTILKMDPLTVRESVRGDGDLCGGMFLDESFLIYLKDLIPPDVKVKMGDGGIRKIMNDEWEHGIKPSDIALPYTGTFEHNYHPPRITIKASTVRDKVYRPQIAQIEKLVEEQIKQVKEKYRRKPKYLILVGGFGKSKFLYECLQEKLGKKIEILQDSNSDPWTAVVRGAVYHGLVRSKMTDNLNVSIESRVSRYSYGTLVNAMPFDATMHEQEDRFYCSANQAWLAGNQTMWFVDINETVSAHKPHKFTCWQELSSPDDEVIVDIVFSDAETPPKRQDGTVKPLRVVKVPQIPDWSKLPRWKNSNGEEFRHFEYELRMVSDGTSLNFSVYHNKRKIATESASFESSGCASAGAASASASGAGGSASKPPRASNRQMGSRPDPDYNEESVSEEEDDDSEMED</sequence>
<comment type="caution">
    <text evidence="2">The sequence shown here is derived from an EMBL/GenBank/DDBJ whole genome shotgun (WGS) entry which is preliminary data.</text>
</comment>
<protein>
    <submittedName>
        <fullName evidence="2">Uncharacterized protein</fullName>
    </submittedName>
</protein>
<keyword evidence="3" id="KW-1185">Reference proteome</keyword>
<feature type="compositionally biased region" description="Low complexity" evidence="1">
    <location>
        <begin position="576"/>
        <end position="589"/>
    </location>
</feature>
<dbReference type="InterPro" id="IPR043129">
    <property type="entry name" value="ATPase_NBD"/>
</dbReference>
<dbReference type="CDD" id="cd10170">
    <property type="entry name" value="ASKHA_NBD_HSP70"/>
    <property type="match status" value="1"/>
</dbReference>
<feature type="compositionally biased region" description="Acidic residues" evidence="1">
    <location>
        <begin position="613"/>
        <end position="631"/>
    </location>
</feature>
<dbReference type="OrthoDB" id="2963168at2759"/>
<dbReference type="PANTHER" id="PTHR14187:SF5">
    <property type="entry name" value="HEAT SHOCK 70 KDA PROTEIN 12A"/>
    <property type="match status" value="1"/>
</dbReference>
<reference evidence="2" key="1">
    <citation type="journal article" date="2021" name="Nat. Commun.">
        <title>Genetic determinants of endophytism in the Arabidopsis root mycobiome.</title>
        <authorList>
            <person name="Mesny F."/>
            <person name="Miyauchi S."/>
            <person name="Thiergart T."/>
            <person name="Pickel B."/>
            <person name="Atanasova L."/>
            <person name="Karlsson M."/>
            <person name="Huettel B."/>
            <person name="Barry K.W."/>
            <person name="Haridas S."/>
            <person name="Chen C."/>
            <person name="Bauer D."/>
            <person name="Andreopoulos W."/>
            <person name="Pangilinan J."/>
            <person name="LaButti K."/>
            <person name="Riley R."/>
            <person name="Lipzen A."/>
            <person name="Clum A."/>
            <person name="Drula E."/>
            <person name="Henrissat B."/>
            <person name="Kohler A."/>
            <person name="Grigoriev I.V."/>
            <person name="Martin F.M."/>
            <person name="Hacquard S."/>
        </authorList>
    </citation>
    <scope>NUCLEOTIDE SEQUENCE</scope>
    <source>
        <strain evidence="2">FSSC 5 MPI-SDFR-AT-0091</strain>
    </source>
</reference>
<dbReference type="SUPFAM" id="SSF53067">
    <property type="entry name" value="Actin-like ATPase domain"/>
    <property type="match status" value="2"/>
</dbReference>
<dbReference type="PANTHER" id="PTHR14187">
    <property type="entry name" value="ALPHA KINASE/ELONGATION FACTOR 2 KINASE"/>
    <property type="match status" value="1"/>
</dbReference>
<evidence type="ECO:0000313" key="2">
    <source>
        <dbReference type="EMBL" id="KAH7272442.1"/>
    </source>
</evidence>
<dbReference type="AlphaFoldDB" id="A0A9P9L1S1"/>
<name>A0A9P9L1S1_FUSSL</name>
<feature type="region of interest" description="Disordered" evidence="1">
    <location>
        <begin position="576"/>
        <end position="631"/>
    </location>
</feature>
<accession>A0A9P9L1S1</accession>
<gene>
    <name evidence="2" type="ORF">B0J15DRAFT_590283</name>
</gene>
<proteinExistence type="predicted"/>
<evidence type="ECO:0000313" key="3">
    <source>
        <dbReference type="Proteomes" id="UP000736672"/>
    </source>
</evidence>
<evidence type="ECO:0000256" key="1">
    <source>
        <dbReference type="SAM" id="MobiDB-lite"/>
    </source>
</evidence>
<dbReference type="Proteomes" id="UP000736672">
    <property type="component" value="Unassembled WGS sequence"/>
</dbReference>